<accession>A0A9W7HCF8</accession>
<dbReference type="PROSITE" id="PS50180">
    <property type="entry name" value="GAE"/>
    <property type="match status" value="1"/>
</dbReference>
<dbReference type="AlphaFoldDB" id="A0A9W7HCF8"/>
<dbReference type="GO" id="GO:0005794">
    <property type="term" value="C:Golgi apparatus"/>
    <property type="evidence" value="ECO:0007669"/>
    <property type="project" value="UniProtKB-SubCell"/>
</dbReference>
<dbReference type="GO" id="GO:0006886">
    <property type="term" value="P:intracellular protein transport"/>
    <property type="evidence" value="ECO:0007669"/>
    <property type="project" value="InterPro"/>
</dbReference>
<gene>
    <name evidence="6" type="ORF">HRI_001166200</name>
</gene>
<organism evidence="6 7">
    <name type="scientific">Hibiscus trionum</name>
    <name type="common">Flower of an hour</name>
    <dbReference type="NCBI Taxonomy" id="183268"/>
    <lineage>
        <taxon>Eukaryota</taxon>
        <taxon>Viridiplantae</taxon>
        <taxon>Streptophyta</taxon>
        <taxon>Embryophyta</taxon>
        <taxon>Tracheophyta</taxon>
        <taxon>Spermatophyta</taxon>
        <taxon>Magnoliopsida</taxon>
        <taxon>eudicotyledons</taxon>
        <taxon>Gunneridae</taxon>
        <taxon>Pentapetalae</taxon>
        <taxon>rosids</taxon>
        <taxon>malvids</taxon>
        <taxon>Malvales</taxon>
        <taxon>Malvaceae</taxon>
        <taxon>Malvoideae</taxon>
        <taxon>Hibiscus</taxon>
    </lineage>
</organism>
<comment type="subcellular location">
    <subcellularLocation>
        <location evidence="1">Golgi apparatus</location>
    </subcellularLocation>
</comment>
<protein>
    <submittedName>
        <fullName evidence="6">Gamma-adaptin, gamma-adaptin 1</fullName>
    </submittedName>
</protein>
<dbReference type="InterPro" id="IPR008152">
    <property type="entry name" value="Clathrin_a/b/g-adaptin_app_Ig"/>
</dbReference>
<dbReference type="Gene3D" id="2.60.40.1230">
    <property type="match status" value="1"/>
</dbReference>
<dbReference type="SUPFAM" id="SSF49348">
    <property type="entry name" value="Clathrin adaptor appendage domain"/>
    <property type="match status" value="1"/>
</dbReference>
<proteinExistence type="predicted"/>
<dbReference type="SMART" id="SM00809">
    <property type="entry name" value="Alpha_adaptinC2"/>
    <property type="match status" value="1"/>
</dbReference>
<evidence type="ECO:0000313" key="7">
    <source>
        <dbReference type="Proteomes" id="UP001165190"/>
    </source>
</evidence>
<dbReference type="InterPro" id="IPR013041">
    <property type="entry name" value="Clathrin_app_Ig-like_sf"/>
</dbReference>
<feature type="domain" description="GAE" evidence="5">
    <location>
        <begin position="52"/>
        <end position="172"/>
    </location>
</feature>
<comment type="caution">
    <text evidence="6">The sequence shown here is derived from an EMBL/GenBank/DDBJ whole genome shotgun (WGS) entry which is preliminary data.</text>
</comment>
<dbReference type="Proteomes" id="UP001165190">
    <property type="component" value="Unassembled WGS sequence"/>
</dbReference>
<evidence type="ECO:0000259" key="5">
    <source>
        <dbReference type="PROSITE" id="PS50180"/>
    </source>
</evidence>
<dbReference type="Pfam" id="PF02883">
    <property type="entry name" value="Alpha_adaptinC2"/>
    <property type="match status" value="1"/>
</dbReference>
<evidence type="ECO:0000313" key="6">
    <source>
        <dbReference type="EMBL" id="GMI74969.1"/>
    </source>
</evidence>
<evidence type="ECO:0000256" key="1">
    <source>
        <dbReference type="ARBA" id="ARBA00004555"/>
    </source>
</evidence>
<evidence type="ECO:0000256" key="2">
    <source>
        <dbReference type="ARBA" id="ARBA00022448"/>
    </source>
</evidence>
<keyword evidence="3" id="KW-0653">Protein transport</keyword>
<dbReference type="EMBL" id="BSYR01000011">
    <property type="protein sequence ID" value="GMI74969.1"/>
    <property type="molecule type" value="Genomic_DNA"/>
</dbReference>
<dbReference type="GO" id="GO:0016192">
    <property type="term" value="P:vesicle-mediated transport"/>
    <property type="evidence" value="ECO:0007669"/>
    <property type="project" value="InterPro"/>
</dbReference>
<reference evidence="6" key="1">
    <citation type="submission" date="2023-05" db="EMBL/GenBank/DDBJ databases">
        <title>Genome and transcriptome analyses reveal genes involved in the formation of fine ridges on petal epidermal cells in Hibiscus trionum.</title>
        <authorList>
            <person name="Koshimizu S."/>
            <person name="Masuda S."/>
            <person name="Ishii T."/>
            <person name="Shirasu K."/>
            <person name="Hoshino A."/>
            <person name="Arita M."/>
        </authorList>
    </citation>
    <scope>NUCLEOTIDE SEQUENCE</scope>
    <source>
        <strain evidence="6">Hamamatsu line</strain>
    </source>
</reference>
<name>A0A9W7HCF8_HIBTR</name>
<keyword evidence="7" id="KW-1185">Reference proteome</keyword>
<dbReference type="InterPro" id="IPR008153">
    <property type="entry name" value="GAE_dom"/>
</dbReference>
<sequence length="175" mass="18829">MNPFSSSTRLRDMIRAICACKTAAEEHDAPAPSTSGGDFLQYLLGVDLSNPLHNQALVTLQKLGHVLLDLLSVGTSLPAENSSSTSDILSSHCFYGHLSPKANSPAVPKFLQLHLDPASSNTLPASGNGSMTQNLEVTNNLHGKKSLIMCIRIAYKMNSKDVLEEAQINNFPQNL</sequence>
<keyword evidence="4" id="KW-0333">Golgi apparatus</keyword>
<keyword evidence="2" id="KW-0813">Transport</keyword>
<evidence type="ECO:0000256" key="3">
    <source>
        <dbReference type="ARBA" id="ARBA00022927"/>
    </source>
</evidence>
<dbReference type="OrthoDB" id="28053at2759"/>
<evidence type="ECO:0000256" key="4">
    <source>
        <dbReference type="ARBA" id="ARBA00023034"/>
    </source>
</evidence>